<keyword evidence="3" id="KW-0813">Transport</keyword>
<dbReference type="VEuPathDB" id="FungiDB:JI435_022270"/>
<dbReference type="PROSITE" id="PS50850">
    <property type="entry name" value="MFS"/>
    <property type="match status" value="1"/>
</dbReference>
<keyword evidence="5 7" id="KW-1133">Transmembrane helix</keyword>
<feature type="transmembrane region" description="Helical" evidence="7">
    <location>
        <begin position="155"/>
        <end position="175"/>
    </location>
</feature>
<dbReference type="InterPro" id="IPR036259">
    <property type="entry name" value="MFS_trans_sf"/>
</dbReference>
<dbReference type="GeneID" id="5969694"/>
<dbReference type="InParanoid" id="Q0V187"/>
<evidence type="ECO:0000256" key="1">
    <source>
        <dbReference type="ARBA" id="ARBA00004141"/>
    </source>
</evidence>
<dbReference type="PRINTS" id="PR00171">
    <property type="entry name" value="SUGRTRNSPORT"/>
</dbReference>
<dbReference type="RefSeq" id="XP_001792844.1">
    <property type="nucleotide sequence ID" value="XM_001792792.1"/>
</dbReference>
<sequence>MYQIGNIYGITAIAVVGGGLFGFDISSMSAIIACRHNNTDATSIKDPEALRSVLKAESCSGPEASVQGGITAAMPGGSFVGALVSGYLTDKLGRRRAIQIGCAIWIIGSIISCAAQNIGMLIAGRFINGFAVGICSAQVPVYVSELAPPSKRGRVVGSQQWAITWGILIMYYISYGCVYMDGAKAFRVPWALQMVPAIFLAIGIVFLPESPRWLARHDRWEETHAVLTLVHGKGDPNSPFVKLEMDEIKQMIEFERQNADVSVMELFKPRMINRLHIGIFTQIWSQLTGYERYDV</sequence>
<gene>
    <name evidence="9" type="ORF">SNOG_02227</name>
</gene>
<dbReference type="Proteomes" id="UP000001055">
    <property type="component" value="Unassembled WGS sequence"/>
</dbReference>
<dbReference type="Gene3D" id="1.20.1250.20">
    <property type="entry name" value="MFS general substrate transporter like domains"/>
    <property type="match status" value="1"/>
</dbReference>
<keyword evidence="6 7" id="KW-0472">Membrane</keyword>
<feature type="transmembrane region" description="Helical" evidence="7">
    <location>
        <begin position="6"/>
        <end position="25"/>
    </location>
</feature>
<dbReference type="InterPro" id="IPR050360">
    <property type="entry name" value="MFS_Sugar_Transporters"/>
</dbReference>
<dbReference type="eggNOG" id="KOG0254">
    <property type="taxonomic scope" value="Eukaryota"/>
</dbReference>
<dbReference type="InterPro" id="IPR020846">
    <property type="entry name" value="MFS_dom"/>
</dbReference>
<feature type="domain" description="Major facilitator superfamily (MFS) profile" evidence="8">
    <location>
        <begin position="10"/>
        <end position="295"/>
    </location>
</feature>
<name>Q0V187_PHANO</name>
<reference evidence="10" key="1">
    <citation type="journal article" date="2007" name="Plant Cell">
        <title>Dothideomycete-plant interactions illuminated by genome sequencing and EST analysis of the wheat pathogen Stagonospora nodorum.</title>
        <authorList>
            <person name="Hane J.K."/>
            <person name="Lowe R.G."/>
            <person name="Solomon P.S."/>
            <person name="Tan K.C."/>
            <person name="Schoch C.L."/>
            <person name="Spatafora J.W."/>
            <person name="Crous P.W."/>
            <person name="Kodira C."/>
            <person name="Birren B.W."/>
            <person name="Galagan J.E."/>
            <person name="Torriani S.F."/>
            <person name="McDonald B.A."/>
            <person name="Oliver R.P."/>
        </authorList>
    </citation>
    <scope>NUCLEOTIDE SEQUENCE [LARGE SCALE GENOMIC DNA]</scope>
    <source>
        <strain evidence="10">SN15 / ATCC MYA-4574 / FGSC 10173</strain>
    </source>
</reference>
<dbReference type="PANTHER" id="PTHR48022">
    <property type="entry name" value="PLASTIDIC GLUCOSE TRANSPORTER 4"/>
    <property type="match status" value="1"/>
</dbReference>
<dbReference type="HOGENOM" id="CLU_001265_30_2_1"/>
<feature type="transmembrane region" description="Helical" evidence="7">
    <location>
        <begin position="97"/>
        <end position="119"/>
    </location>
</feature>
<dbReference type="SUPFAM" id="SSF103473">
    <property type="entry name" value="MFS general substrate transporter"/>
    <property type="match status" value="1"/>
</dbReference>
<dbReference type="GO" id="GO:0016020">
    <property type="term" value="C:membrane"/>
    <property type="evidence" value="ECO:0007669"/>
    <property type="project" value="UniProtKB-SubCell"/>
</dbReference>
<accession>Q0V187</accession>
<dbReference type="AlphaFoldDB" id="Q0V187"/>
<comment type="subcellular location">
    <subcellularLocation>
        <location evidence="1">Membrane</location>
        <topology evidence="1">Multi-pass membrane protein</topology>
    </subcellularLocation>
</comment>
<evidence type="ECO:0000313" key="10">
    <source>
        <dbReference type="Proteomes" id="UP000001055"/>
    </source>
</evidence>
<evidence type="ECO:0000256" key="6">
    <source>
        <dbReference type="ARBA" id="ARBA00023136"/>
    </source>
</evidence>
<evidence type="ECO:0000256" key="5">
    <source>
        <dbReference type="ARBA" id="ARBA00022989"/>
    </source>
</evidence>
<dbReference type="InterPro" id="IPR003663">
    <property type="entry name" value="Sugar/inositol_transpt"/>
</dbReference>
<dbReference type="Pfam" id="PF00083">
    <property type="entry name" value="Sugar_tr"/>
    <property type="match status" value="1"/>
</dbReference>
<evidence type="ECO:0000256" key="2">
    <source>
        <dbReference type="ARBA" id="ARBA00010992"/>
    </source>
</evidence>
<dbReference type="KEGG" id="pno:SNOG_02227"/>
<organism evidence="9 10">
    <name type="scientific">Phaeosphaeria nodorum (strain SN15 / ATCC MYA-4574 / FGSC 10173)</name>
    <name type="common">Glume blotch fungus</name>
    <name type="synonym">Parastagonospora nodorum</name>
    <dbReference type="NCBI Taxonomy" id="321614"/>
    <lineage>
        <taxon>Eukaryota</taxon>
        <taxon>Fungi</taxon>
        <taxon>Dikarya</taxon>
        <taxon>Ascomycota</taxon>
        <taxon>Pezizomycotina</taxon>
        <taxon>Dothideomycetes</taxon>
        <taxon>Pleosporomycetidae</taxon>
        <taxon>Pleosporales</taxon>
        <taxon>Pleosporineae</taxon>
        <taxon>Phaeosphaeriaceae</taxon>
        <taxon>Parastagonospora</taxon>
    </lineage>
</organism>
<dbReference type="InterPro" id="IPR005828">
    <property type="entry name" value="MFS_sugar_transport-like"/>
</dbReference>
<keyword evidence="4 7" id="KW-0812">Transmembrane</keyword>
<protein>
    <recommendedName>
        <fullName evidence="8">Major facilitator superfamily (MFS) profile domain-containing protein</fullName>
    </recommendedName>
</protein>
<dbReference type="PROSITE" id="PS00217">
    <property type="entry name" value="SUGAR_TRANSPORT_2"/>
    <property type="match status" value="1"/>
</dbReference>
<evidence type="ECO:0000313" key="9">
    <source>
        <dbReference type="EMBL" id="EAT90439.1"/>
    </source>
</evidence>
<evidence type="ECO:0000259" key="8">
    <source>
        <dbReference type="PROSITE" id="PS50850"/>
    </source>
</evidence>
<comment type="similarity">
    <text evidence="2">Belongs to the major facilitator superfamily. Sugar transporter (TC 2.A.1.1) family.</text>
</comment>
<evidence type="ECO:0000256" key="7">
    <source>
        <dbReference type="SAM" id="Phobius"/>
    </source>
</evidence>
<dbReference type="InterPro" id="IPR005829">
    <property type="entry name" value="Sugar_transporter_CS"/>
</dbReference>
<dbReference type="GO" id="GO:0022857">
    <property type="term" value="F:transmembrane transporter activity"/>
    <property type="evidence" value="ECO:0007669"/>
    <property type="project" value="InterPro"/>
</dbReference>
<dbReference type="EMBL" id="CH445327">
    <property type="protein sequence ID" value="EAT90439.1"/>
    <property type="molecule type" value="Genomic_DNA"/>
</dbReference>
<feature type="transmembrane region" description="Helical" evidence="7">
    <location>
        <begin position="187"/>
        <end position="207"/>
    </location>
</feature>
<dbReference type="FunFam" id="1.20.1250.20:FF:001509">
    <property type="entry name" value="Uncharacterized protein"/>
    <property type="match status" value="1"/>
</dbReference>
<evidence type="ECO:0000256" key="3">
    <source>
        <dbReference type="ARBA" id="ARBA00022448"/>
    </source>
</evidence>
<proteinExistence type="inferred from homology"/>
<evidence type="ECO:0000256" key="4">
    <source>
        <dbReference type="ARBA" id="ARBA00022692"/>
    </source>
</evidence>
<dbReference type="PANTHER" id="PTHR48022:SF7">
    <property type="entry name" value="MAJOR FACILITATOR SUPERFAMILY (MFS) PROFILE DOMAIN-CONTAINING PROTEIN-RELATED"/>
    <property type="match status" value="1"/>
</dbReference>
<dbReference type="OMA" id="RNGWRYM"/>